<organism evidence="1 2">
    <name type="scientific">Legionella beliardensis</name>
    <dbReference type="NCBI Taxonomy" id="91822"/>
    <lineage>
        <taxon>Bacteria</taxon>
        <taxon>Pseudomonadati</taxon>
        <taxon>Pseudomonadota</taxon>
        <taxon>Gammaproteobacteria</taxon>
        <taxon>Legionellales</taxon>
        <taxon>Legionellaceae</taxon>
        <taxon>Legionella</taxon>
    </lineage>
</organism>
<name>A0A378I4I0_9GAMM</name>
<protein>
    <submittedName>
        <fullName evidence="1">Uncharacterized protein</fullName>
    </submittedName>
</protein>
<evidence type="ECO:0000313" key="2">
    <source>
        <dbReference type="Proteomes" id="UP000254968"/>
    </source>
</evidence>
<evidence type="ECO:0000313" key="1">
    <source>
        <dbReference type="EMBL" id="STX29650.1"/>
    </source>
</evidence>
<proteinExistence type="predicted"/>
<sequence length="46" mass="5412">MGLFNINKLIKLAVTESRLVFNLEYLVVQTMTKVDWLRISSYPTYC</sequence>
<gene>
    <name evidence="1" type="ORF">NCTC13315_02202</name>
</gene>
<dbReference type="EMBL" id="UGNV01000001">
    <property type="protein sequence ID" value="STX29650.1"/>
    <property type="molecule type" value="Genomic_DNA"/>
</dbReference>
<dbReference type="Proteomes" id="UP000254968">
    <property type="component" value="Unassembled WGS sequence"/>
</dbReference>
<dbReference type="AlphaFoldDB" id="A0A378I4I0"/>
<keyword evidence="2" id="KW-1185">Reference proteome</keyword>
<reference evidence="1 2" key="1">
    <citation type="submission" date="2018-06" db="EMBL/GenBank/DDBJ databases">
        <authorList>
            <consortium name="Pathogen Informatics"/>
            <person name="Doyle S."/>
        </authorList>
    </citation>
    <scope>NUCLEOTIDE SEQUENCE [LARGE SCALE GENOMIC DNA]</scope>
    <source>
        <strain evidence="1 2">NCTC13315</strain>
    </source>
</reference>
<accession>A0A378I4I0</accession>